<accession>A0A1V3BV05</accession>
<reference evidence="2" key="1">
    <citation type="submission" date="2016-08" db="EMBL/GenBank/DDBJ databases">
        <authorList>
            <person name="Tokovenko B."/>
            <person name="Kalinowski J."/>
        </authorList>
    </citation>
    <scope>NUCLEOTIDE SEQUENCE [LARGE SCALE GENOMIC DNA]</scope>
    <source>
        <strain evidence="2">UTMC102</strain>
    </source>
</reference>
<evidence type="ECO:0008006" key="3">
    <source>
        <dbReference type="Google" id="ProtNLM"/>
    </source>
</evidence>
<organism evidence="1 2">
    <name type="scientific">Nocardiopsis sinuspersici</name>
    <dbReference type="NCBI Taxonomy" id="501010"/>
    <lineage>
        <taxon>Bacteria</taxon>
        <taxon>Bacillati</taxon>
        <taxon>Actinomycetota</taxon>
        <taxon>Actinomycetes</taxon>
        <taxon>Streptosporangiales</taxon>
        <taxon>Nocardiopsidaceae</taxon>
        <taxon>Nocardiopsis</taxon>
    </lineage>
</organism>
<dbReference type="EMBL" id="MCOK01000001">
    <property type="protein sequence ID" value="OOC52474.1"/>
    <property type="molecule type" value="Genomic_DNA"/>
</dbReference>
<comment type="caution">
    <text evidence="1">The sequence shown here is derived from an EMBL/GenBank/DDBJ whole genome shotgun (WGS) entry which is preliminary data.</text>
</comment>
<keyword evidence="2" id="KW-1185">Reference proteome</keyword>
<proteinExistence type="predicted"/>
<dbReference type="Proteomes" id="UP000189004">
    <property type="component" value="Unassembled WGS sequence"/>
</dbReference>
<dbReference type="AlphaFoldDB" id="A0A1V3BV05"/>
<protein>
    <recommendedName>
        <fullName evidence="3">RanBP2-type domain-containing protein</fullName>
    </recommendedName>
</protein>
<sequence length="125" mass="12983">MDSMENTVAQIIRSVGSAPGSITEVPAGLLVTLSPDNTPVPPVAGALAASGYTVAPLQGRTLLVGGVDPVALLDAQIATLTAEREALVSATWRCRACATYVSNTLRVCDVCDYTREGRDTHKNAV</sequence>
<name>A0A1V3BV05_9ACTN</name>
<dbReference type="RefSeq" id="WP_077688817.1">
    <property type="nucleotide sequence ID" value="NZ_MCOK01000001.1"/>
</dbReference>
<dbReference type="STRING" id="501010.NOSIN_00340"/>
<gene>
    <name evidence="1" type="ORF">NOSIN_00340</name>
</gene>
<evidence type="ECO:0000313" key="1">
    <source>
        <dbReference type="EMBL" id="OOC52474.1"/>
    </source>
</evidence>
<evidence type="ECO:0000313" key="2">
    <source>
        <dbReference type="Proteomes" id="UP000189004"/>
    </source>
</evidence>